<comment type="caution">
    <text evidence="3">The sequence shown here is derived from an EMBL/GenBank/DDBJ whole genome shotgun (WGS) entry which is preliminary data.</text>
</comment>
<dbReference type="InterPro" id="IPR001401">
    <property type="entry name" value="Dynamin_GTPase"/>
</dbReference>
<dbReference type="PROSITE" id="PS51718">
    <property type="entry name" value="G_DYNAMIN_2"/>
    <property type="match status" value="1"/>
</dbReference>
<dbReference type="InterPro" id="IPR027417">
    <property type="entry name" value="P-loop_NTPase"/>
</dbReference>
<feature type="domain" description="Dynamin-type G" evidence="2">
    <location>
        <begin position="31"/>
        <end position="202"/>
    </location>
</feature>
<keyword evidence="1" id="KW-0547">Nucleotide-binding</keyword>
<dbReference type="GO" id="GO:0016020">
    <property type="term" value="C:membrane"/>
    <property type="evidence" value="ECO:0007669"/>
    <property type="project" value="TreeGrafter"/>
</dbReference>
<dbReference type="PANTHER" id="PTHR11566:SF198">
    <property type="entry name" value="DYNAMIN-RELATED PROTEIN 5A-LIKE"/>
    <property type="match status" value="1"/>
</dbReference>
<evidence type="ECO:0000313" key="4">
    <source>
        <dbReference type="Proteomes" id="UP000015453"/>
    </source>
</evidence>
<dbReference type="GO" id="GO:0008017">
    <property type="term" value="F:microtubule binding"/>
    <property type="evidence" value="ECO:0007669"/>
    <property type="project" value="TreeGrafter"/>
</dbReference>
<dbReference type="PRINTS" id="PR00195">
    <property type="entry name" value="DYNAMIN"/>
</dbReference>
<evidence type="ECO:0000256" key="1">
    <source>
        <dbReference type="RuleBase" id="RU003932"/>
    </source>
</evidence>
<protein>
    <submittedName>
        <fullName evidence="3">Phragmoplastin</fullName>
    </submittedName>
</protein>
<feature type="non-terminal residue" evidence="3">
    <location>
        <position position="202"/>
    </location>
</feature>
<comment type="similarity">
    <text evidence="1">Belongs to the TRAFAC class dynamin-like GTPase superfamily. Dynamin/Fzo/YdjA family.</text>
</comment>
<dbReference type="GO" id="GO:0005874">
    <property type="term" value="C:microtubule"/>
    <property type="evidence" value="ECO:0007669"/>
    <property type="project" value="TreeGrafter"/>
</dbReference>
<dbReference type="Pfam" id="PF00350">
    <property type="entry name" value="Dynamin_N"/>
    <property type="match status" value="1"/>
</dbReference>
<dbReference type="SUPFAM" id="SSF52540">
    <property type="entry name" value="P-loop containing nucleoside triphosphate hydrolases"/>
    <property type="match status" value="1"/>
</dbReference>
<evidence type="ECO:0000259" key="2">
    <source>
        <dbReference type="PROSITE" id="PS51718"/>
    </source>
</evidence>
<dbReference type="GO" id="GO:0003924">
    <property type="term" value="F:GTPase activity"/>
    <property type="evidence" value="ECO:0007669"/>
    <property type="project" value="InterPro"/>
</dbReference>
<accession>S8C605</accession>
<proteinExistence type="inferred from homology"/>
<dbReference type="InterPro" id="IPR019762">
    <property type="entry name" value="Dynamin_GTPase_CS"/>
</dbReference>
<dbReference type="OrthoDB" id="5061070at2759"/>
<dbReference type="InterPro" id="IPR022812">
    <property type="entry name" value="Dynamin"/>
</dbReference>
<gene>
    <name evidence="3" type="ORF">M569_12614</name>
</gene>
<dbReference type="PROSITE" id="PS00410">
    <property type="entry name" value="G_DYNAMIN_1"/>
    <property type="match status" value="1"/>
</dbReference>
<dbReference type="InterPro" id="IPR030381">
    <property type="entry name" value="G_DYNAMIN_dom"/>
</dbReference>
<dbReference type="EMBL" id="AUSU01006333">
    <property type="protein sequence ID" value="EPS62179.1"/>
    <property type="molecule type" value="Genomic_DNA"/>
</dbReference>
<dbReference type="GO" id="GO:0005525">
    <property type="term" value="F:GTP binding"/>
    <property type="evidence" value="ECO:0007669"/>
    <property type="project" value="UniProtKB-KW"/>
</dbReference>
<dbReference type="GO" id="GO:0005737">
    <property type="term" value="C:cytoplasm"/>
    <property type="evidence" value="ECO:0007669"/>
    <property type="project" value="TreeGrafter"/>
</dbReference>
<dbReference type="Gene3D" id="3.40.50.300">
    <property type="entry name" value="P-loop containing nucleotide triphosphate hydrolases"/>
    <property type="match status" value="1"/>
</dbReference>
<keyword evidence="1" id="KW-0342">GTP-binding</keyword>
<evidence type="ECO:0000313" key="3">
    <source>
        <dbReference type="EMBL" id="EPS62179.1"/>
    </source>
</evidence>
<dbReference type="CDD" id="cd08771">
    <property type="entry name" value="DLP_1"/>
    <property type="match status" value="1"/>
</dbReference>
<dbReference type="SMART" id="SM00053">
    <property type="entry name" value="DYNc"/>
    <property type="match status" value="1"/>
</dbReference>
<dbReference type="PANTHER" id="PTHR11566">
    <property type="entry name" value="DYNAMIN"/>
    <property type="match status" value="1"/>
</dbReference>
<dbReference type="AlphaFoldDB" id="S8C605"/>
<sequence>MENLISLVNRIQRACTALGDNGEESSLPTLWDALPSIAVVGGQSSGKSSVLESVVGKDFLPRGSGIVTRRPLVLQLHRMSEGREYAEFGHLPKKRFTDFAAVRQEIADETDRETGRTKQISSVPIYLSIYSPNVVDLTLIDLPGLTKVAVEGQPDSIVMEIENMVRSYIEKPNCIILAISPANQDLATSDAIKISREVDPKG</sequence>
<dbReference type="InterPro" id="IPR045063">
    <property type="entry name" value="Dynamin_N"/>
</dbReference>
<keyword evidence="4" id="KW-1185">Reference proteome</keyword>
<name>S8C605_9LAMI</name>
<dbReference type="Proteomes" id="UP000015453">
    <property type="component" value="Unassembled WGS sequence"/>
</dbReference>
<reference evidence="3 4" key="1">
    <citation type="journal article" date="2013" name="BMC Genomics">
        <title>The miniature genome of a carnivorous plant Genlisea aurea contains a low number of genes and short non-coding sequences.</title>
        <authorList>
            <person name="Leushkin E.V."/>
            <person name="Sutormin R.A."/>
            <person name="Nabieva E.R."/>
            <person name="Penin A.A."/>
            <person name="Kondrashov A.S."/>
            <person name="Logacheva M.D."/>
        </authorList>
    </citation>
    <scope>NUCLEOTIDE SEQUENCE [LARGE SCALE GENOMIC DNA]</scope>
</reference>
<organism evidence="3 4">
    <name type="scientific">Genlisea aurea</name>
    <dbReference type="NCBI Taxonomy" id="192259"/>
    <lineage>
        <taxon>Eukaryota</taxon>
        <taxon>Viridiplantae</taxon>
        <taxon>Streptophyta</taxon>
        <taxon>Embryophyta</taxon>
        <taxon>Tracheophyta</taxon>
        <taxon>Spermatophyta</taxon>
        <taxon>Magnoliopsida</taxon>
        <taxon>eudicotyledons</taxon>
        <taxon>Gunneridae</taxon>
        <taxon>Pentapetalae</taxon>
        <taxon>asterids</taxon>
        <taxon>lamiids</taxon>
        <taxon>Lamiales</taxon>
        <taxon>Lentibulariaceae</taxon>
        <taxon>Genlisea</taxon>
    </lineage>
</organism>